<keyword evidence="3" id="KW-1185">Reference proteome</keyword>
<proteinExistence type="predicted"/>
<sequence length="126" mass="14146">MSPGRYNQGLPQFFLFHQPSPEEGGQLSSPHRQLHLLFPPNERRSEVQPQTHLFKETSMHLKRVRQRSKLSQRPSCKHAEEALGLGGFERAWPPVGKRRTSGGCWENGSDLAKGKTSRCAASPSQS</sequence>
<evidence type="ECO:0000256" key="1">
    <source>
        <dbReference type="SAM" id="MobiDB-lite"/>
    </source>
</evidence>
<dbReference type="EMBL" id="CADEAL010001464">
    <property type="protein sequence ID" value="CAB1432687.1"/>
    <property type="molecule type" value="Genomic_DNA"/>
</dbReference>
<dbReference type="AlphaFoldDB" id="A0A9N7ULW4"/>
<evidence type="ECO:0000313" key="3">
    <source>
        <dbReference type="Proteomes" id="UP001153269"/>
    </source>
</evidence>
<dbReference type="Proteomes" id="UP001153269">
    <property type="component" value="Unassembled WGS sequence"/>
</dbReference>
<name>A0A9N7ULW4_PLEPL</name>
<protein>
    <submittedName>
        <fullName evidence="2">Uncharacterized protein</fullName>
    </submittedName>
</protein>
<comment type="caution">
    <text evidence="2">The sequence shown here is derived from an EMBL/GenBank/DDBJ whole genome shotgun (WGS) entry which is preliminary data.</text>
</comment>
<organism evidence="2 3">
    <name type="scientific">Pleuronectes platessa</name>
    <name type="common">European plaice</name>
    <dbReference type="NCBI Taxonomy" id="8262"/>
    <lineage>
        <taxon>Eukaryota</taxon>
        <taxon>Metazoa</taxon>
        <taxon>Chordata</taxon>
        <taxon>Craniata</taxon>
        <taxon>Vertebrata</taxon>
        <taxon>Euteleostomi</taxon>
        <taxon>Actinopterygii</taxon>
        <taxon>Neopterygii</taxon>
        <taxon>Teleostei</taxon>
        <taxon>Neoteleostei</taxon>
        <taxon>Acanthomorphata</taxon>
        <taxon>Carangaria</taxon>
        <taxon>Pleuronectiformes</taxon>
        <taxon>Pleuronectoidei</taxon>
        <taxon>Pleuronectidae</taxon>
        <taxon>Pleuronectes</taxon>
    </lineage>
</organism>
<feature type="region of interest" description="Disordered" evidence="1">
    <location>
        <begin position="87"/>
        <end position="126"/>
    </location>
</feature>
<accession>A0A9N7ULW4</accession>
<gene>
    <name evidence="2" type="ORF">PLEPLA_LOCUS20770</name>
</gene>
<reference evidence="2" key="1">
    <citation type="submission" date="2020-03" db="EMBL/GenBank/DDBJ databases">
        <authorList>
            <person name="Weist P."/>
        </authorList>
    </citation>
    <scope>NUCLEOTIDE SEQUENCE</scope>
</reference>
<evidence type="ECO:0000313" key="2">
    <source>
        <dbReference type="EMBL" id="CAB1432687.1"/>
    </source>
</evidence>